<dbReference type="PANTHER" id="PTHR36509:SF2">
    <property type="entry name" value="BLL3101 PROTEIN"/>
    <property type="match status" value="1"/>
</dbReference>
<evidence type="ECO:0000259" key="2">
    <source>
        <dbReference type="Pfam" id="PF06863"/>
    </source>
</evidence>
<dbReference type="AlphaFoldDB" id="A0A4R6P454"/>
<proteinExistence type="predicted"/>
<gene>
    <name evidence="3" type="ORF">DFR75_10758</name>
</gene>
<dbReference type="InterPro" id="IPR010621">
    <property type="entry name" value="DUF1214"/>
</dbReference>
<organism evidence="3 4">
    <name type="scientific">Nocardia ignorata</name>
    <dbReference type="NCBI Taxonomy" id="145285"/>
    <lineage>
        <taxon>Bacteria</taxon>
        <taxon>Bacillati</taxon>
        <taxon>Actinomycetota</taxon>
        <taxon>Actinomycetes</taxon>
        <taxon>Mycobacteriales</taxon>
        <taxon>Nocardiaceae</taxon>
        <taxon>Nocardia</taxon>
    </lineage>
</organism>
<keyword evidence="4" id="KW-1185">Reference proteome</keyword>
<dbReference type="Proteomes" id="UP000295087">
    <property type="component" value="Unassembled WGS sequence"/>
</dbReference>
<sequence>MSTMVDVDNFTRVETDTMIMKMLPIIGGLGVFHHDRDLAPLDEQPVIRQNRDTLYSVAVVSIAETGATLVVPDAGTRYLSVMVINQDHYINRVIHQPGSYALNRSEFGTDYLVIAARILFDPHDARDLAEVHRLQDGLTLDVGPQREFDYPDYDRASHQQVREALLALGRTMNGFTRSFGSAEEVDPVHHLIGTAAGWGGLPDAEAAYLNIEPGLPVGRYSMTFRDVPADAFWSLSVYNGEGYFEPGPSGVTNVNSVFAVTDEDGATTIHLGEYDASVPNAIPLPEGWNLLIRLYRPRLVELAAWTVPEIEPA</sequence>
<dbReference type="EMBL" id="SNXK01000007">
    <property type="protein sequence ID" value="TDP31833.1"/>
    <property type="molecule type" value="Genomic_DNA"/>
</dbReference>
<name>A0A4R6P454_NOCIG</name>
<dbReference type="PANTHER" id="PTHR36509">
    <property type="entry name" value="BLL3101 PROTEIN"/>
    <property type="match status" value="1"/>
</dbReference>
<protein>
    <submittedName>
        <fullName evidence="3">Uncharacterized protein DUF1254</fullName>
    </submittedName>
</protein>
<feature type="domain" description="DUF1254" evidence="2">
    <location>
        <begin position="31"/>
        <end position="140"/>
    </location>
</feature>
<dbReference type="InterPro" id="IPR010679">
    <property type="entry name" value="DUF1254"/>
</dbReference>
<evidence type="ECO:0000259" key="1">
    <source>
        <dbReference type="Pfam" id="PF06742"/>
    </source>
</evidence>
<accession>A0A4R6P454</accession>
<evidence type="ECO:0000313" key="4">
    <source>
        <dbReference type="Proteomes" id="UP000295087"/>
    </source>
</evidence>
<comment type="caution">
    <text evidence="3">The sequence shown here is derived from an EMBL/GenBank/DDBJ whole genome shotgun (WGS) entry which is preliminary data.</text>
</comment>
<feature type="domain" description="DUF1214" evidence="1">
    <location>
        <begin position="219"/>
        <end position="298"/>
    </location>
</feature>
<reference evidence="3 4" key="1">
    <citation type="submission" date="2019-03" db="EMBL/GenBank/DDBJ databases">
        <title>Genomic Encyclopedia of Type Strains, Phase IV (KMG-IV): sequencing the most valuable type-strain genomes for metagenomic binning, comparative biology and taxonomic classification.</title>
        <authorList>
            <person name="Goeker M."/>
        </authorList>
    </citation>
    <scope>NUCLEOTIDE SEQUENCE [LARGE SCALE GENOMIC DNA]</scope>
    <source>
        <strain evidence="3 4">DSM 44496</strain>
    </source>
</reference>
<evidence type="ECO:0000313" key="3">
    <source>
        <dbReference type="EMBL" id="TDP31833.1"/>
    </source>
</evidence>
<dbReference type="Pfam" id="PF06742">
    <property type="entry name" value="DUF1214"/>
    <property type="match status" value="1"/>
</dbReference>
<dbReference type="SUPFAM" id="SSF160935">
    <property type="entry name" value="VPA0735-like"/>
    <property type="match status" value="1"/>
</dbReference>
<dbReference type="RefSeq" id="WP_067487815.1">
    <property type="nucleotide sequence ID" value="NZ_JBHXPO010000001.1"/>
</dbReference>
<dbReference type="Pfam" id="PF06863">
    <property type="entry name" value="DUF1254"/>
    <property type="match status" value="1"/>
</dbReference>
<dbReference type="Gene3D" id="2.60.120.1600">
    <property type="match status" value="1"/>
</dbReference>